<evidence type="ECO:0000259" key="3">
    <source>
        <dbReference type="Pfam" id="PF20148"/>
    </source>
</evidence>
<feature type="domain" description="Teneurin-like YD-shell" evidence="4">
    <location>
        <begin position="877"/>
        <end position="1108"/>
    </location>
</feature>
<evidence type="ECO:0000256" key="2">
    <source>
        <dbReference type="SAM" id="MobiDB-lite"/>
    </source>
</evidence>
<dbReference type="EMBL" id="QOUW02000202">
    <property type="protein sequence ID" value="RIW01347.1"/>
    <property type="molecule type" value="Genomic_DNA"/>
</dbReference>
<dbReference type="RefSeq" id="WP_114093080.1">
    <property type="nucleotide sequence ID" value="NZ_QOUW02000202.1"/>
</dbReference>
<comment type="caution">
    <text evidence="5">The sequence shown here is derived from an EMBL/GenBank/DDBJ whole genome shotgun (WGS) entry which is preliminary data.</text>
</comment>
<feature type="domain" description="Teneurin-like YD-shell" evidence="4">
    <location>
        <begin position="287"/>
        <end position="485"/>
    </location>
</feature>
<dbReference type="PANTHER" id="PTHR32305:SF15">
    <property type="entry name" value="PROTEIN RHSA-RELATED"/>
    <property type="match status" value="1"/>
</dbReference>
<evidence type="ECO:0000313" key="5">
    <source>
        <dbReference type="EMBL" id="RIW01347.1"/>
    </source>
</evidence>
<dbReference type="Pfam" id="PF20148">
    <property type="entry name" value="DUF6531"/>
    <property type="match status" value="1"/>
</dbReference>
<dbReference type="NCBIfam" id="TIGR03696">
    <property type="entry name" value="Rhs_assc_core"/>
    <property type="match status" value="1"/>
</dbReference>
<dbReference type="CDD" id="cd20745">
    <property type="entry name" value="FIX_RhsA_AHH_HNH-like"/>
    <property type="match status" value="1"/>
</dbReference>
<keyword evidence="1" id="KW-0677">Repeat</keyword>
<dbReference type="Proteomes" id="UP000253437">
    <property type="component" value="Unassembled WGS sequence"/>
</dbReference>
<dbReference type="NCBIfam" id="TIGR01643">
    <property type="entry name" value="YD_repeat_2x"/>
    <property type="match status" value="1"/>
</dbReference>
<evidence type="ECO:0000313" key="6">
    <source>
        <dbReference type="Proteomes" id="UP000253437"/>
    </source>
</evidence>
<reference evidence="5 6" key="1">
    <citation type="submission" date="2018-08" db="EMBL/GenBank/DDBJ databases">
        <title>Vibrio harveyi strains pathogenic to white snook Centropomus viridis Lockington (1877) and potential probiotic bacteria.</title>
        <authorList>
            <person name="Soto-Rodriguez S."/>
            <person name="Gomez-Gil B."/>
            <person name="Lozano-Olvera R."/>
        </authorList>
    </citation>
    <scope>NUCLEOTIDE SEQUENCE [LARGE SCALE GENOMIC DNA]</scope>
    <source>
        <strain evidence="5 6">CAIM 1508</strain>
    </source>
</reference>
<accession>A0A8B3DGY3</accession>
<sequence>MNLQRIVKLKALSGAVFCFSHQRLNVGIEKEFGTENCAAVFIEQFHFASLDDLREIASWTSKEVSFAHEYEDKGIEELDQLLAKGLYDRVLFVSELPKLLPKTFYPPTNIPQPVALKASKGARVLSRSERVNASSSVSLSPQDESSKRHVKAGDPVSMVTGEEHLSLVDVRLPFHLTWLRTYRSSLCDTSTSLGFGWRHIFQYELMDVLDEKSNVVGWLFMDEVGDTIQFPSVEIGGISYQAYSGASCLFHKNGYRLVSLRNEVQIKFYLKDELWVAREVRLGHMKTVNLEYSRNHRVVGVSVNQKPKLELQYDEHGLLVEIRTPKTNHVLAKYDYDAGSRLICAKNENGLIEKYQYNDSNLLVKRTRATGFSHYFEWLGEGKDAKCVRNWGDEGVYDYRFDIGLYESTYWDSLGNRWQYKHDENGKLLECISPESRLMAYEHDSMGRLACTTNPDKSYTFHFYDEFGLMKQKVHSSGAIEDFEYNEFGQCIKHCFPDGEVEIREFNALGQLVMHQYKNGLKEHSLFDKHGRQVEQNSDVGTRTQWWWSEANQLLAKKVNQCLVRYSYDEYERINGISYPHDLIAGFERHENNLLTRLYFQSKKDQTFREHRYEYDDFGRVKQICTPRGFIDIVWGHLAQPTAIVKQDQSAFSFSYDSERNLTSIERSDGCKYEFEYTPDGHISQTINFDRIKTNYTYDRAERLSQISHCSILISFQYDELGQVAKVKASGKNRSVENHYQHTLGGKLTRAHNRFSNISYTYSGTKLVSEEQGRFSFVNQYQDNGLLRSQRYDDGTEVLYEHDQFGTVCGLTIHSNGSEREDSIKFEYDELQRLSIITYSAGKELREFDGIGRLKRQIWTGFERKYHYNAQHLLSLIVDSEKGALHYRYDELGQLERVKTQTLEKSYSFDSFGNFNDESAQLDYDRLVEYNGVRYDYDELGNRIRTQGNGWEQHCAYDAKGQLISVETEGRLCQFEYDALGRRTKQISENGTTEFIWQGSHLVGEYSRSGYRWYLYQPNSVVPLALIENGKCYFFQCNQIGTPERLVDSKGQVVWQATYDTFGFAHVEIETVKNNLRLQGQYFDIETGLHYNLARYYDPQIGRFIQPDPLGLLGGTNHYQFAPNPVSWVDPLGLCAKEESHTVLAGRNDNSPEKSVYYAMGSGNYQATITQASPSYKLHAYSSPHHSALSINDVHMALDAAGMLPGVGIIPDAVNTFLYGVTGDFVNVGMSLSAMVPVVGQGAMATKYVSELDKIEGHGNNIADNVSTHIDDYVSRLYSKVTPSNRPANLFEIEQTGPRNYRVFGGGTSIDIDGYEGTVILEAKFVDKKSRSPFIEDSKIPPFLREKIRKEQAHEFERLKAVLKDSEVPFNKLEVRINEPLAKPYFQSLIEKYKIPGHVKVVRTSIKESGGG</sequence>
<evidence type="ECO:0000259" key="4">
    <source>
        <dbReference type="Pfam" id="PF25023"/>
    </source>
</evidence>
<dbReference type="InterPro" id="IPR045351">
    <property type="entry name" value="DUF6531"/>
</dbReference>
<gene>
    <name evidence="5" type="ORF">DS957_026345</name>
</gene>
<feature type="domain" description="DUF6531" evidence="3">
    <location>
        <begin position="153"/>
        <end position="230"/>
    </location>
</feature>
<dbReference type="InterPro" id="IPR056823">
    <property type="entry name" value="TEN-like_YD-shell"/>
</dbReference>
<protein>
    <submittedName>
        <fullName evidence="5">Type IV secretion protein Rhs</fullName>
    </submittedName>
</protein>
<dbReference type="InterPro" id="IPR050708">
    <property type="entry name" value="T6SS_VgrG/RHS"/>
</dbReference>
<dbReference type="PRINTS" id="PR00394">
    <property type="entry name" value="RHSPROTEIN"/>
</dbReference>
<evidence type="ECO:0000256" key="1">
    <source>
        <dbReference type="ARBA" id="ARBA00022737"/>
    </source>
</evidence>
<dbReference type="Gene3D" id="2.180.10.10">
    <property type="entry name" value="RHS repeat-associated core"/>
    <property type="match status" value="2"/>
</dbReference>
<dbReference type="PANTHER" id="PTHR32305">
    <property type="match status" value="1"/>
</dbReference>
<name>A0A8B3DGY3_VIBHA</name>
<organism evidence="5 6">
    <name type="scientific">Vibrio harveyi</name>
    <name type="common">Beneckea harveyi</name>
    <dbReference type="NCBI Taxonomy" id="669"/>
    <lineage>
        <taxon>Bacteria</taxon>
        <taxon>Pseudomonadati</taxon>
        <taxon>Pseudomonadota</taxon>
        <taxon>Gammaproteobacteria</taxon>
        <taxon>Vibrionales</taxon>
        <taxon>Vibrionaceae</taxon>
        <taxon>Vibrio</taxon>
    </lineage>
</organism>
<feature type="region of interest" description="Disordered" evidence="2">
    <location>
        <begin position="127"/>
        <end position="153"/>
    </location>
</feature>
<feature type="compositionally biased region" description="Polar residues" evidence="2">
    <location>
        <begin position="131"/>
        <end position="143"/>
    </location>
</feature>
<dbReference type="Pfam" id="PF25023">
    <property type="entry name" value="TEN_YD-shell"/>
    <property type="match status" value="2"/>
</dbReference>
<dbReference type="InterPro" id="IPR022385">
    <property type="entry name" value="Rhs_assc_core"/>
</dbReference>
<dbReference type="InterPro" id="IPR006530">
    <property type="entry name" value="YD"/>
</dbReference>
<proteinExistence type="predicted"/>